<dbReference type="EMBL" id="DF384213">
    <property type="protein sequence ID" value="GAE01073.1"/>
    <property type="molecule type" value="Genomic_DNA"/>
</dbReference>
<protein>
    <submittedName>
        <fullName evidence="2">Uncharacterized protein</fullName>
    </submittedName>
</protein>
<organism evidence="2">
    <name type="scientific">Clostridium botulinum B str. Osaka05</name>
    <dbReference type="NCBI Taxonomy" id="1407017"/>
    <lineage>
        <taxon>Bacteria</taxon>
        <taxon>Bacillati</taxon>
        <taxon>Bacillota</taxon>
        <taxon>Clostridia</taxon>
        <taxon>Eubacteriales</taxon>
        <taxon>Clostridiaceae</taxon>
        <taxon>Clostridium</taxon>
    </lineage>
</organism>
<gene>
    <name evidence="2" type="ORF">CBO05C_0763</name>
</gene>
<accession>A0A0S6TZL4</accession>
<proteinExistence type="predicted"/>
<evidence type="ECO:0000256" key="1">
    <source>
        <dbReference type="SAM" id="Phobius"/>
    </source>
</evidence>
<keyword evidence="1" id="KW-1133">Transmembrane helix</keyword>
<reference evidence="2" key="1">
    <citation type="submission" date="2013-10" db="EMBL/GenBank/DDBJ databases">
        <title>Draft genome sequence of Clostridium botulinum type B strain Osaka05.</title>
        <authorList>
            <person name="Sakaguchi Y."/>
            <person name="Hosomi K."/>
            <person name="Uchiyama J."/>
            <person name="Ogura Y."/>
            <person name="Sakaguchi M."/>
            <person name="Kohda T."/>
            <person name="Mukamoto M."/>
            <person name="Misawa N."/>
            <person name="Matsuzaki S."/>
            <person name="Hayashi T."/>
            <person name="Kozaki S."/>
        </authorList>
    </citation>
    <scope>NUCLEOTIDE SEQUENCE</scope>
    <source>
        <strain evidence="2">Osaka05</strain>
    </source>
</reference>
<keyword evidence="1" id="KW-0812">Transmembrane</keyword>
<keyword evidence="1" id="KW-0472">Membrane</keyword>
<evidence type="ECO:0000313" key="2">
    <source>
        <dbReference type="EMBL" id="GAE01073.1"/>
    </source>
</evidence>
<dbReference type="AlphaFoldDB" id="A0A0S6TZL4"/>
<name>A0A0S6TZL4_CLOBO</name>
<sequence length="50" mass="6320">MYKTKLYYRFDLVSFYRVDQIFYLFNIVLLNLINYLMDAFSINFLFLYPR</sequence>
<dbReference type="HOGENOM" id="CLU_3116256_0_0_9"/>
<dbReference type="Proteomes" id="UP000054164">
    <property type="component" value="Unassembled WGS sequence"/>
</dbReference>
<feature type="transmembrane region" description="Helical" evidence="1">
    <location>
        <begin position="21"/>
        <end position="48"/>
    </location>
</feature>